<evidence type="ECO:0000313" key="3">
    <source>
        <dbReference type="Proteomes" id="UP000613266"/>
    </source>
</evidence>
<reference evidence="2" key="1">
    <citation type="submission" date="2020-12" db="EMBL/GenBank/DDBJ databases">
        <title>The genome sequence of Inhella sp. 1Y17.</title>
        <authorList>
            <person name="Liu Y."/>
        </authorList>
    </citation>
    <scope>NUCLEOTIDE SEQUENCE</scope>
    <source>
        <strain evidence="2">1Y17</strain>
    </source>
</reference>
<dbReference type="InterPro" id="IPR021675">
    <property type="entry name" value="DUF3261"/>
</dbReference>
<comment type="caution">
    <text evidence="2">The sequence shown here is derived from an EMBL/GenBank/DDBJ whole genome shotgun (WGS) entry which is preliminary data.</text>
</comment>
<dbReference type="AlphaFoldDB" id="A0A931J2B4"/>
<dbReference type="Proteomes" id="UP000613266">
    <property type="component" value="Unassembled WGS sequence"/>
</dbReference>
<feature type="signal peptide" evidence="1">
    <location>
        <begin position="1"/>
        <end position="22"/>
    </location>
</feature>
<protein>
    <submittedName>
        <fullName evidence="2">DUF3261 domain-containing protein</fullName>
    </submittedName>
</protein>
<organism evidence="2 3">
    <name type="scientific">Inhella proteolytica</name>
    <dbReference type="NCBI Taxonomy" id="2795029"/>
    <lineage>
        <taxon>Bacteria</taxon>
        <taxon>Pseudomonadati</taxon>
        <taxon>Pseudomonadota</taxon>
        <taxon>Betaproteobacteria</taxon>
        <taxon>Burkholderiales</taxon>
        <taxon>Sphaerotilaceae</taxon>
        <taxon>Inhella</taxon>
    </lineage>
</organism>
<keyword evidence="1" id="KW-0732">Signal</keyword>
<name>A0A931J2B4_9BURK</name>
<evidence type="ECO:0000256" key="1">
    <source>
        <dbReference type="SAM" id="SignalP"/>
    </source>
</evidence>
<proteinExistence type="predicted"/>
<gene>
    <name evidence="2" type="ORF">I7X39_11100</name>
</gene>
<keyword evidence="3" id="KW-1185">Reference proteome</keyword>
<dbReference type="PROSITE" id="PS51257">
    <property type="entry name" value="PROKAR_LIPOPROTEIN"/>
    <property type="match status" value="1"/>
</dbReference>
<dbReference type="EMBL" id="JAEDAK010000006">
    <property type="protein sequence ID" value="MBH9577448.1"/>
    <property type="molecule type" value="Genomic_DNA"/>
</dbReference>
<sequence>MRRLILSLLVSLLAACASTPPAPPPRLPAFRVAPADFGAPLQLVQRLQVLRVSEDPRAPKERQLDTLLQLDGEALRLAALALNQRVLTLVWDGRELQVQRHTMLPAEVDPERVLRDIALVFAPLQALRQGLGPEWELSELAQRRELRLNGELLLVVLYLQGREQVEIDNRVERYRLRIDSRAAEGAV</sequence>
<feature type="chain" id="PRO_5036720499" evidence="1">
    <location>
        <begin position="23"/>
        <end position="187"/>
    </location>
</feature>
<dbReference type="Pfam" id="PF11659">
    <property type="entry name" value="DUF3261"/>
    <property type="match status" value="1"/>
</dbReference>
<accession>A0A931J2B4</accession>
<dbReference type="RefSeq" id="WP_198111214.1">
    <property type="nucleotide sequence ID" value="NZ_JAEDAK010000006.1"/>
</dbReference>
<evidence type="ECO:0000313" key="2">
    <source>
        <dbReference type="EMBL" id="MBH9577448.1"/>
    </source>
</evidence>